<dbReference type="Proteomes" id="UP000001312">
    <property type="component" value="Unassembled WGS sequence"/>
</dbReference>
<organism evidence="1 2">
    <name type="scientific">Sclerotinia sclerotiorum (strain ATCC 18683 / 1980 / Ss-1)</name>
    <name type="common">White mold</name>
    <name type="synonym">Whetzelinia sclerotiorum</name>
    <dbReference type="NCBI Taxonomy" id="665079"/>
    <lineage>
        <taxon>Eukaryota</taxon>
        <taxon>Fungi</taxon>
        <taxon>Dikarya</taxon>
        <taxon>Ascomycota</taxon>
        <taxon>Pezizomycotina</taxon>
        <taxon>Leotiomycetes</taxon>
        <taxon>Helotiales</taxon>
        <taxon>Sclerotiniaceae</taxon>
        <taxon>Sclerotinia</taxon>
    </lineage>
</organism>
<reference evidence="2" key="1">
    <citation type="journal article" date="2011" name="PLoS Genet.">
        <title>Genomic analysis of the necrotrophic fungal pathogens Sclerotinia sclerotiorum and Botrytis cinerea.</title>
        <authorList>
            <person name="Amselem J."/>
            <person name="Cuomo C.A."/>
            <person name="van Kan J.A."/>
            <person name="Viaud M."/>
            <person name="Benito E.P."/>
            <person name="Couloux A."/>
            <person name="Coutinho P.M."/>
            <person name="de Vries R.P."/>
            <person name="Dyer P.S."/>
            <person name="Fillinger S."/>
            <person name="Fournier E."/>
            <person name="Gout L."/>
            <person name="Hahn M."/>
            <person name="Kohn L."/>
            <person name="Lapalu N."/>
            <person name="Plummer K.M."/>
            <person name="Pradier J.M."/>
            <person name="Quevillon E."/>
            <person name="Sharon A."/>
            <person name="Simon A."/>
            <person name="ten Have A."/>
            <person name="Tudzynski B."/>
            <person name="Tudzynski P."/>
            <person name="Wincker P."/>
            <person name="Andrew M."/>
            <person name="Anthouard V."/>
            <person name="Beever R.E."/>
            <person name="Beffa R."/>
            <person name="Benoit I."/>
            <person name="Bouzid O."/>
            <person name="Brault B."/>
            <person name="Chen Z."/>
            <person name="Choquer M."/>
            <person name="Collemare J."/>
            <person name="Cotton P."/>
            <person name="Danchin E.G."/>
            <person name="Da Silva C."/>
            <person name="Gautier A."/>
            <person name="Giraud C."/>
            <person name="Giraud T."/>
            <person name="Gonzalez C."/>
            <person name="Grossetete S."/>
            <person name="Guldener U."/>
            <person name="Henrissat B."/>
            <person name="Howlett B.J."/>
            <person name="Kodira C."/>
            <person name="Kretschmer M."/>
            <person name="Lappartient A."/>
            <person name="Leroch M."/>
            <person name="Levis C."/>
            <person name="Mauceli E."/>
            <person name="Neuveglise C."/>
            <person name="Oeser B."/>
            <person name="Pearson M."/>
            <person name="Poulain J."/>
            <person name="Poussereau N."/>
            <person name="Quesneville H."/>
            <person name="Rascle C."/>
            <person name="Schumacher J."/>
            <person name="Segurens B."/>
            <person name="Sexton A."/>
            <person name="Silva E."/>
            <person name="Sirven C."/>
            <person name="Soanes D.M."/>
            <person name="Talbot N.J."/>
            <person name="Templeton M."/>
            <person name="Yandava C."/>
            <person name="Yarden O."/>
            <person name="Zeng Q."/>
            <person name="Rollins J.A."/>
            <person name="Lebrun M.H."/>
            <person name="Dickman M."/>
        </authorList>
    </citation>
    <scope>NUCLEOTIDE SEQUENCE [LARGE SCALE GENOMIC DNA]</scope>
    <source>
        <strain evidence="2">ATCC 18683 / 1980 / Ss-1</strain>
    </source>
</reference>
<dbReference type="KEGG" id="ssl:SS1G_13152"/>
<sequence>MTPDESQLGQWTFDDPKILQNAVLTLLHQPAYHSSFFLSGISTGNQVQVQRDSIRYYIQVLHSHSQQGTHWCKPAWIPLGPRLISTENA</sequence>
<protein>
    <submittedName>
        <fullName evidence="1">Uncharacterized protein</fullName>
    </submittedName>
</protein>
<proteinExistence type="predicted"/>
<evidence type="ECO:0000313" key="2">
    <source>
        <dbReference type="Proteomes" id="UP000001312"/>
    </source>
</evidence>
<dbReference type="AlphaFoldDB" id="A7F6C3"/>
<accession>A7F6C3</accession>
<name>A7F6C3_SCLS1</name>
<dbReference type="RefSeq" id="XP_001586059.1">
    <property type="nucleotide sequence ID" value="XM_001586009.1"/>
</dbReference>
<gene>
    <name evidence="1" type="ORF">SS1G_13152</name>
</gene>
<evidence type="ECO:0000313" key="1">
    <source>
        <dbReference type="EMBL" id="EDN98294.1"/>
    </source>
</evidence>
<dbReference type="GeneID" id="5482137"/>
<dbReference type="HOGENOM" id="CLU_2456128_0_0_1"/>
<keyword evidence="2" id="KW-1185">Reference proteome</keyword>
<dbReference type="EMBL" id="CH476643">
    <property type="protein sequence ID" value="EDN98294.1"/>
    <property type="molecule type" value="Genomic_DNA"/>
</dbReference>
<dbReference type="InParanoid" id="A7F6C3"/>